<dbReference type="Proteomes" id="UP000184368">
    <property type="component" value="Unassembled WGS sequence"/>
</dbReference>
<reference evidence="1 2" key="1">
    <citation type="submission" date="2016-11" db="EMBL/GenBank/DDBJ databases">
        <authorList>
            <person name="Jaros S."/>
            <person name="Januszkiewicz K."/>
            <person name="Wedrychowicz H."/>
        </authorList>
    </citation>
    <scope>NUCLEOTIDE SEQUENCE [LARGE SCALE GENOMIC DNA]</scope>
    <source>
        <strain evidence="1 2">DSM 26897</strain>
    </source>
</reference>
<name>A0A1M5FGL1_9BACT</name>
<feature type="non-terminal residue" evidence="1">
    <location>
        <position position="1"/>
    </location>
</feature>
<dbReference type="EMBL" id="FQUO01000014">
    <property type="protein sequence ID" value="SHF90690.1"/>
    <property type="molecule type" value="Genomic_DNA"/>
</dbReference>
<dbReference type="AlphaFoldDB" id="A0A1M5FGL1"/>
<sequence>SRYEYKSENFKAFLLLASAIILIR</sequence>
<evidence type="ECO:0000313" key="1">
    <source>
        <dbReference type="EMBL" id="SHF90690.1"/>
    </source>
</evidence>
<accession>A0A1M5FGL1</accession>
<proteinExistence type="predicted"/>
<keyword evidence="2" id="KW-1185">Reference proteome</keyword>
<gene>
    <name evidence="1" type="ORF">SAMN05444008_1141</name>
</gene>
<evidence type="ECO:0000313" key="2">
    <source>
        <dbReference type="Proteomes" id="UP000184368"/>
    </source>
</evidence>
<organism evidence="1 2">
    <name type="scientific">Cnuella takakiae</name>
    <dbReference type="NCBI Taxonomy" id="1302690"/>
    <lineage>
        <taxon>Bacteria</taxon>
        <taxon>Pseudomonadati</taxon>
        <taxon>Bacteroidota</taxon>
        <taxon>Chitinophagia</taxon>
        <taxon>Chitinophagales</taxon>
        <taxon>Chitinophagaceae</taxon>
        <taxon>Cnuella</taxon>
    </lineage>
</organism>
<protein>
    <submittedName>
        <fullName evidence="1">Uncharacterized protein</fullName>
    </submittedName>
</protein>